<dbReference type="EMBL" id="AKWM02000012">
    <property type="protein sequence ID" value="EKS01677.1"/>
    <property type="molecule type" value="Genomic_DNA"/>
</dbReference>
<organism evidence="2 3">
    <name type="scientific">Leptospira mayottensis 200901122</name>
    <dbReference type="NCBI Taxonomy" id="1193010"/>
    <lineage>
        <taxon>Bacteria</taxon>
        <taxon>Pseudomonadati</taxon>
        <taxon>Spirochaetota</taxon>
        <taxon>Spirochaetia</taxon>
        <taxon>Leptospirales</taxon>
        <taxon>Leptospiraceae</taxon>
        <taxon>Leptospira</taxon>
    </lineage>
</organism>
<proteinExistence type="predicted"/>
<dbReference type="Proteomes" id="UP000001343">
    <property type="component" value="Unassembled WGS sequence"/>
</dbReference>
<evidence type="ECO:0000259" key="1">
    <source>
        <dbReference type="PROSITE" id="PS50943"/>
    </source>
</evidence>
<dbReference type="AlphaFoldDB" id="A0AA87MQS1"/>
<sequence length="136" mass="15618">MKLNSSEKIDKEVVKRFNIALKFLLETQGLSQRKLALLIKDDQSTISRIASGKLALSIKFAVNLEHYTDISSNWILSGEGEMLIDSKRSEVFTDEEIIFFAKIKSDETIFELVRLLAKMKKENLEVIKRLVTKLKN</sequence>
<evidence type="ECO:0000313" key="3">
    <source>
        <dbReference type="Proteomes" id="UP000001343"/>
    </source>
</evidence>
<dbReference type="GO" id="GO:0003677">
    <property type="term" value="F:DNA binding"/>
    <property type="evidence" value="ECO:0007669"/>
    <property type="project" value="UniProtKB-KW"/>
</dbReference>
<evidence type="ECO:0000313" key="2">
    <source>
        <dbReference type="EMBL" id="EKS01677.1"/>
    </source>
</evidence>
<accession>A0AA87MQS1</accession>
<reference evidence="2 3" key="1">
    <citation type="journal article" date="2014" name="Int. J. Syst. Evol. Microbiol.">
        <title>Leptospira mayottensis sp. nov., a pathogenic species of the genus Leptospira isolated from humans.</title>
        <authorList>
            <person name="Bourhy P."/>
            <person name="Collet L."/>
            <person name="Brisse S."/>
            <person name="Picardeau M."/>
        </authorList>
    </citation>
    <scope>NUCLEOTIDE SEQUENCE [LARGE SCALE GENOMIC DNA]</scope>
    <source>
        <strain evidence="2 3">200901122</strain>
    </source>
</reference>
<name>A0AA87MQS1_9LEPT</name>
<comment type="caution">
    <text evidence="2">The sequence shown here is derived from an EMBL/GenBank/DDBJ whole genome shotgun (WGS) entry which is preliminary data.</text>
</comment>
<dbReference type="SMART" id="SM00530">
    <property type="entry name" value="HTH_XRE"/>
    <property type="match status" value="1"/>
</dbReference>
<dbReference type="Pfam" id="PF01381">
    <property type="entry name" value="HTH_3"/>
    <property type="match status" value="1"/>
</dbReference>
<dbReference type="CDD" id="cd00093">
    <property type="entry name" value="HTH_XRE"/>
    <property type="match status" value="1"/>
</dbReference>
<dbReference type="InterPro" id="IPR010982">
    <property type="entry name" value="Lambda_DNA-bd_dom_sf"/>
</dbReference>
<gene>
    <name evidence="2" type="ORF">LEP1GSC125_1598</name>
</gene>
<feature type="domain" description="HTH cro/C1-type" evidence="1">
    <location>
        <begin position="21"/>
        <end position="75"/>
    </location>
</feature>
<dbReference type="PROSITE" id="PS50943">
    <property type="entry name" value="HTH_CROC1"/>
    <property type="match status" value="1"/>
</dbReference>
<dbReference type="Gene3D" id="1.10.260.40">
    <property type="entry name" value="lambda repressor-like DNA-binding domains"/>
    <property type="match status" value="1"/>
</dbReference>
<dbReference type="InterPro" id="IPR001387">
    <property type="entry name" value="Cro/C1-type_HTH"/>
</dbReference>
<dbReference type="SUPFAM" id="SSF47413">
    <property type="entry name" value="lambda repressor-like DNA-binding domains"/>
    <property type="match status" value="1"/>
</dbReference>
<protein>
    <submittedName>
        <fullName evidence="2">DNA-binding helix-turn-helix protein</fullName>
    </submittedName>
</protein>
<keyword evidence="2" id="KW-0238">DNA-binding</keyword>